<sequence length="139" mass="15505">MSRLSDGTLIIRGEKVISKNVGGIGFDVHPVVHLVGSSKSAIQPKLEKKICWLKEGENSIRWHQNGGGLERVQLAHRGGPNKGLRPLLRGLRACDECASVPRTRNLERILKTSKDLLERRRALRLDLTSYLERLVAHTG</sequence>
<evidence type="ECO:0000313" key="2">
    <source>
        <dbReference type="Proteomes" id="UP000270094"/>
    </source>
</evidence>
<keyword evidence="2" id="KW-1185">Reference proteome</keyword>
<protein>
    <submittedName>
        <fullName evidence="1">Uncharacterized protein</fullName>
    </submittedName>
</protein>
<proteinExistence type="predicted"/>
<accession>A0A3P7L4Q8</accession>
<reference evidence="1 2" key="1">
    <citation type="submission" date="2018-11" db="EMBL/GenBank/DDBJ databases">
        <authorList>
            <consortium name="Pathogen Informatics"/>
        </authorList>
    </citation>
    <scope>NUCLEOTIDE SEQUENCE [LARGE SCALE GENOMIC DNA]</scope>
</reference>
<name>A0A3P7L4Q8_STRVU</name>
<gene>
    <name evidence="1" type="ORF">SVUK_LOCUS12693</name>
</gene>
<dbReference type="AlphaFoldDB" id="A0A3P7L4Q8"/>
<evidence type="ECO:0000313" key="1">
    <source>
        <dbReference type="EMBL" id="VDM77695.1"/>
    </source>
</evidence>
<dbReference type="Proteomes" id="UP000270094">
    <property type="component" value="Unassembled WGS sequence"/>
</dbReference>
<dbReference type="EMBL" id="UYYB01099880">
    <property type="protein sequence ID" value="VDM77695.1"/>
    <property type="molecule type" value="Genomic_DNA"/>
</dbReference>
<organism evidence="1 2">
    <name type="scientific">Strongylus vulgaris</name>
    <name type="common">Blood worm</name>
    <dbReference type="NCBI Taxonomy" id="40348"/>
    <lineage>
        <taxon>Eukaryota</taxon>
        <taxon>Metazoa</taxon>
        <taxon>Ecdysozoa</taxon>
        <taxon>Nematoda</taxon>
        <taxon>Chromadorea</taxon>
        <taxon>Rhabditida</taxon>
        <taxon>Rhabditina</taxon>
        <taxon>Rhabditomorpha</taxon>
        <taxon>Strongyloidea</taxon>
        <taxon>Strongylidae</taxon>
        <taxon>Strongylus</taxon>
    </lineage>
</organism>